<evidence type="ECO:0000313" key="1">
    <source>
        <dbReference type="EMBL" id="RJP65542.1"/>
    </source>
</evidence>
<gene>
    <name evidence="1" type="ORF">C4532_17580</name>
</gene>
<evidence type="ECO:0000313" key="2">
    <source>
        <dbReference type="Proteomes" id="UP000285961"/>
    </source>
</evidence>
<dbReference type="EMBL" id="QZKI01000125">
    <property type="protein sequence ID" value="RJP65542.1"/>
    <property type="molecule type" value="Genomic_DNA"/>
</dbReference>
<dbReference type="AlphaFoldDB" id="A0A419EQL5"/>
<proteinExistence type="predicted"/>
<protein>
    <recommendedName>
        <fullName evidence="3">Xylose isomerase-like TIM barrel domain-containing protein</fullName>
    </recommendedName>
</protein>
<reference evidence="1 2" key="1">
    <citation type="journal article" date="2017" name="ISME J.">
        <title>Energy and carbon metabolisms in a deep terrestrial subsurface fluid microbial community.</title>
        <authorList>
            <person name="Momper L."/>
            <person name="Jungbluth S.P."/>
            <person name="Lee M.D."/>
            <person name="Amend J.P."/>
        </authorList>
    </citation>
    <scope>NUCLEOTIDE SEQUENCE [LARGE SCALE GENOMIC DNA]</scope>
    <source>
        <strain evidence="1">SURF_17</strain>
    </source>
</reference>
<sequence length="348" mass="39778">MKRFIIGHNADPSNWRQRLEQLNPRCLEIFVPPRYCEGEGLRELHRAFEQMAQHPVARALEFASCHFPWGESANGYSRYNLVDDQYFFPLCEIARGFQGFCSELKLPPERSALNFHNLYELPRTMLEALNRERKLLQLRQTFLHHAHAQTLAAKEILELLDVRLSLANENNPPIGDGDRMSIVDVFAEDLAERVSGLGICTCMDLSHFFMTRFYYSIPMEQRPSFPCLELADELRGGDRQPMTFDEYLHVMKPRYFHVSDTKTPGTNRTCEGLPVGSGDTPWADVLPAMARYAEKSDNKLFLIIEIKGGHTEEGTARCMASEHVLRGLIEDCFSSGFLEAISEEEALP</sequence>
<organism evidence="1 2">
    <name type="scientific">Candidatus Abyssobacteria bacterium SURF_17</name>
    <dbReference type="NCBI Taxonomy" id="2093361"/>
    <lineage>
        <taxon>Bacteria</taxon>
        <taxon>Pseudomonadati</taxon>
        <taxon>Candidatus Hydrogenedentota</taxon>
        <taxon>Candidatus Abyssobacteria</taxon>
    </lineage>
</organism>
<name>A0A419EQL5_9BACT</name>
<accession>A0A419EQL5</accession>
<comment type="caution">
    <text evidence="1">The sequence shown here is derived from an EMBL/GenBank/DDBJ whole genome shotgun (WGS) entry which is preliminary data.</text>
</comment>
<evidence type="ECO:0008006" key="3">
    <source>
        <dbReference type="Google" id="ProtNLM"/>
    </source>
</evidence>
<dbReference type="Proteomes" id="UP000285961">
    <property type="component" value="Unassembled WGS sequence"/>
</dbReference>
<dbReference type="Gene3D" id="3.20.20.150">
    <property type="entry name" value="Divalent-metal-dependent TIM barrel enzymes"/>
    <property type="match status" value="1"/>
</dbReference>